<gene>
    <name evidence="1" type="ORF">FOZ76_19865</name>
</gene>
<dbReference type="Proteomes" id="UP000318405">
    <property type="component" value="Unassembled WGS sequence"/>
</dbReference>
<dbReference type="EMBL" id="VLTJ01000039">
    <property type="protein sequence ID" value="TSH90104.1"/>
    <property type="molecule type" value="Genomic_DNA"/>
</dbReference>
<protein>
    <submittedName>
        <fullName evidence="1">Uncharacterized protein</fullName>
    </submittedName>
</protein>
<sequence>MAACIAIAAVAWTVQAQYRVDVVPGAGGQALYGSQEQARRALIENCMASPDLRQRLTDIKTGKQTAIDCAQARKPPAMAPDGPRGTPSATGWPDRYVVQVQAGDGEWRRAEGGVYADVEAAWDAVLGLCEARTAPAAPVRAARITDTVTGLERVVDCGAPRRR</sequence>
<name>A0A556AB37_9BURK</name>
<evidence type="ECO:0000313" key="1">
    <source>
        <dbReference type="EMBL" id="TSH90104.1"/>
    </source>
</evidence>
<evidence type="ECO:0000313" key="2">
    <source>
        <dbReference type="Proteomes" id="UP000318405"/>
    </source>
</evidence>
<dbReference type="RefSeq" id="WP_143950018.1">
    <property type="nucleotide sequence ID" value="NZ_BAABMB010000003.1"/>
</dbReference>
<reference evidence="1 2" key="1">
    <citation type="submission" date="2019-07" db="EMBL/GenBank/DDBJ databases">
        <title>Qingshengfaniella alkalisoli gen. nov., sp. nov., isolated from saline soil.</title>
        <authorList>
            <person name="Xu L."/>
            <person name="Huang X.-X."/>
            <person name="Sun J.-Q."/>
        </authorList>
    </citation>
    <scope>NUCLEOTIDE SEQUENCE [LARGE SCALE GENOMIC DNA]</scope>
    <source>
        <strain evidence="1 2">DSM 27279</strain>
    </source>
</reference>
<organism evidence="1 2">
    <name type="scientific">Verticiella sediminum</name>
    <dbReference type="NCBI Taxonomy" id="1247510"/>
    <lineage>
        <taxon>Bacteria</taxon>
        <taxon>Pseudomonadati</taxon>
        <taxon>Pseudomonadota</taxon>
        <taxon>Betaproteobacteria</taxon>
        <taxon>Burkholderiales</taxon>
        <taxon>Alcaligenaceae</taxon>
        <taxon>Verticiella</taxon>
    </lineage>
</organism>
<accession>A0A556AB37</accession>
<proteinExistence type="predicted"/>
<comment type="caution">
    <text evidence="1">The sequence shown here is derived from an EMBL/GenBank/DDBJ whole genome shotgun (WGS) entry which is preliminary data.</text>
</comment>
<keyword evidence="2" id="KW-1185">Reference proteome</keyword>
<dbReference type="AlphaFoldDB" id="A0A556AB37"/>